<proteinExistence type="predicted"/>
<dbReference type="EMBL" id="CM037155">
    <property type="protein sequence ID" value="KAH7846841.1"/>
    <property type="molecule type" value="Genomic_DNA"/>
</dbReference>
<accession>A0ACB7XZZ0</accession>
<name>A0ACB7XZZ0_9ERIC</name>
<evidence type="ECO:0000313" key="1">
    <source>
        <dbReference type="EMBL" id="KAH7846841.1"/>
    </source>
</evidence>
<sequence>MGWMGGKSKCPWEVYAAKVITKSTYQVGTYRSKHKCGKTYSNKNVTSTVIAKRYMDDLRVNPRMPIVAFKDRVRKELKVDVSRTQLYKAKGKAARLIMGLAKNNMGGGGSIVRSLGDPIQVVKRGFLEGCRKIVGVDGCHLKGEYSGQLLAVIGVDPNNSMYPMAWCVLENENKDTWTWFITLLKMDLNITETNEHEWIFINDSQKGLLSLLNEELVRAEHRYCCKHILSNFQKQFKGLSAENNFWACAKASHIPLFNDEMEFMKKEDLQEFERLAKIAPRHCTRSHFKDSVKCDMVCNNLSEAFNRAILEAWDKPNIEMLEWIRCYLSKRMVIRREWIRKFNDELLPNCYDKLEKLKDYSANASAIWFGELQFQVKTEGGGGGGGGGGEQYTVDLNLKTCNYRRWDLTGKPCAHAIATIHERHQRPEEFIHPCYSKSSYTKAYQTLINHINGYKMWPNTPVLPLDGRRKQGRPKMKRYRGPEEYLNPKDPEKLRKLRQNSVYCRRCGIHGHNKRTCTPQLNEATGDVGGEVSGNANQTWGRGMQAMGGSDRQGRGSGMQARGKSGGVRMRGAGIGVQARGRGRSVGVRMRGGAMGVRGRGTARGYSEVNVPSNFAQATQDTQGSQASSVVTTLTTQPSGNRYANINTLHGIQ</sequence>
<dbReference type="Proteomes" id="UP000828048">
    <property type="component" value="Chromosome 5"/>
</dbReference>
<gene>
    <name evidence="1" type="ORF">Vadar_018752</name>
</gene>
<reference evidence="1 2" key="1">
    <citation type="journal article" date="2021" name="Hortic Res">
        <title>High-quality reference genome and annotation aids understanding of berry development for evergreen blueberry (Vaccinium darrowii).</title>
        <authorList>
            <person name="Yu J."/>
            <person name="Hulse-Kemp A.M."/>
            <person name="Babiker E."/>
            <person name="Staton M."/>
        </authorList>
    </citation>
    <scope>NUCLEOTIDE SEQUENCE [LARGE SCALE GENOMIC DNA]</scope>
    <source>
        <strain evidence="2">cv. NJ 8807/NJ 8810</strain>
        <tissue evidence="1">Young leaf</tissue>
    </source>
</reference>
<organism evidence="1 2">
    <name type="scientific">Vaccinium darrowii</name>
    <dbReference type="NCBI Taxonomy" id="229202"/>
    <lineage>
        <taxon>Eukaryota</taxon>
        <taxon>Viridiplantae</taxon>
        <taxon>Streptophyta</taxon>
        <taxon>Embryophyta</taxon>
        <taxon>Tracheophyta</taxon>
        <taxon>Spermatophyta</taxon>
        <taxon>Magnoliopsida</taxon>
        <taxon>eudicotyledons</taxon>
        <taxon>Gunneridae</taxon>
        <taxon>Pentapetalae</taxon>
        <taxon>asterids</taxon>
        <taxon>Ericales</taxon>
        <taxon>Ericaceae</taxon>
        <taxon>Vaccinioideae</taxon>
        <taxon>Vaccinieae</taxon>
        <taxon>Vaccinium</taxon>
    </lineage>
</organism>
<keyword evidence="2" id="KW-1185">Reference proteome</keyword>
<comment type="caution">
    <text evidence="1">The sequence shown here is derived from an EMBL/GenBank/DDBJ whole genome shotgun (WGS) entry which is preliminary data.</text>
</comment>
<protein>
    <submittedName>
        <fullName evidence="1">Uncharacterized protein</fullName>
    </submittedName>
</protein>
<evidence type="ECO:0000313" key="2">
    <source>
        <dbReference type="Proteomes" id="UP000828048"/>
    </source>
</evidence>